<keyword evidence="3" id="KW-0378">Hydrolase</keyword>
<keyword evidence="7" id="KW-1185">Reference proteome</keyword>
<dbReference type="SMART" id="SM00849">
    <property type="entry name" value="Lactamase_B"/>
    <property type="match status" value="1"/>
</dbReference>
<dbReference type="Proteomes" id="UP000255265">
    <property type="component" value="Unassembled WGS sequence"/>
</dbReference>
<comment type="cofactor">
    <cofactor evidence="1">
        <name>Zn(2+)</name>
        <dbReference type="ChEBI" id="CHEBI:29105"/>
    </cofactor>
</comment>
<keyword evidence="4" id="KW-0862">Zinc</keyword>
<accession>A0A370FIJ7</accession>
<proteinExistence type="predicted"/>
<sequence>MDKNSKKRAVRGAAVAALVGGLAIAACGGGGGGSGFNPALLAVGTAPAPVPAPAPAAPPADPGLPAVQQTEFERQMEASRLNTGGDPQMAYPWRAFYCNLSDDNNAIVLAERAKNSIRVPLTQLFDDVWYIGTEYVGQYILRDANGFVMIDAGNNAQEMRDYDLPALRQLGLSSTLPLNGVLVTHGHFDHDGGALELKAATGAPIYLGSADAINKAYDPAKLDSMVQDPYDIVVGGRTITVLSTPGHTAGTTGYVVRAKDGGKDVKLFVSGGSSLVTDNVALIQAYLHSMERTYALIKTLKVDTASNPHIYWDGSRALIYKIREQGLKSPSQFVIGNEKLLRAMAIGYSCTAAWLAKKSPDTAVPVWRVSAIDFVAGSPSPNRIAARLVNGWGPVAGKTVSFSTASGEAVCQATTDAKGVASCATPTPALSVGAEQLVARFEGTSTEQTVDLGSEATAPFEDLKSSLCRDLAQARQASGSRVGDSIYKARLDADGDGVIGVSDVQQIAALLPQGSTCP</sequence>
<gene>
    <name evidence="6" type="ORF">DFR41_103330</name>
</gene>
<dbReference type="OrthoDB" id="9784009at2"/>
<evidence type="ECO:0000259" key="5">
    <source>
        <dbReference type="SMART" id="SM00849"/>
    </source>
</evidence>
<reference evidence="6 7" key="1">
    <citation type="submission" date="2018-07" db="EMBL/GenBank/DDBJ databases">
        <title>Genomic Encyclopedia of Type Strains, Phase IV (KMG-IV): sequencing the most valuable type-strain genomes for metagenomic binning, comparative biology and taxonomic classification.</title>
        <authorList>
            <person name="Goeker M."/>
        </authorList>
    </citation>
    <scope>NUCLEOTIDE SEQUENCE [LARGE SCALE GENOMIC DNA]</scope>
    <source>
        <strain evidence="6 7">DSM 21352</strain>
    </source>
</reference>
<dbReference type="InterPro" id="IPR051453">
    <property type="entry name" value="MBL_Glyoxalase_II"/>
</dbReference>
<dbReference type="InterPro" id="IPR018247">
    <property type="entry name" value="EF_Hand_1_Ca_BS"/>
</dbReference>
<evidence type="ECO:0000313" key="6">
    <source>
        <dbReference type="EMBL" id="RDI26173.1"/>
    </source>
</evidence>
<comment type="caution">
    <text evidence="6">The sequence shown here is derived from an EMBL/GenBank/DDBJ whole genome shotgun (WGS) entry which is preliminary data.</text>
</comment>
<dbReference type="Pfam" id="PF00753">
    <property type="entry name" value="Lactamase_B"/>
    <property type="match status" value="1"/>
</dbReference>
<evidence type="ECO:0000256" key="3">
    <source>
        <dbReference type="ARBA" id="ARBA00022801"/>
    </source>
</evidence>
<dbReference type="RefSeq" id="WP_114802743.1">
    <property type="nucleotide sequence ID" value="NZ_QQAV01000003.1"/>
</dbReference>
<dbReference type="InterPro" id="IPR001279">
    <property type="entry name" value="Metallo-B-lactamas"/>
</dbReference>
<evidence type="ECO:0000256" key="2">
    <source>
        <dbReference type="ARBA" id="ARBA00022723"/>
    </source>
</evidence>
<dbReference type="InterPro" id="IPR013783">
    <property type="entry name" value="Ig-like_fold"/>
</dbReference>
<dbReference type="SUPFAM" id="SSF56281">
    <property type="entry name" value="Metallo-hydrolase/oxidoreductase"/>
    <property type="match status" value="1"/>
</dbReference>
<dbReference type="GO" id="GO:0016787">
    <property type="term" value="F:hydrolase activity"/>
    <property type="evidence" value="ECO:0007669"/>
    <property type="project" value="UniProtKB-KW"/>
</dbReference>
<evidence type="ECO:0000313" key="7">
    <source>
        <dbReference type="Proteomes" id="UP000255265"/>
    </source>
</evidence>
<dbReference type="Gene3D" id="1.10.1330.10">
    <property type="entry name" value="Dockerin domain"/>
    <property type="match status" value="1"/>
</dbReference>
<dbReference type="Gene3D" id="2.60.40.10">
    <property type="entry name" value="Immunoglobulins"/>
    <property type="match status" value="1"/>
</dbReference>
<dbReference type="PANTHER" id="PTHR46233">
    <property type="entry name" value="HYDROXYACYLGLUTATHIONE HYDROLASE GLOC"/>
    <property type="match status" value="1"/>
</dbReference>
<dbReference type="PROSITE" id="PS51257">
    <property type="entry name" value="PROKAR_LIPOPROTEIN"/>
    <property type="match status" value="1"/>
</dbReference>
<feature type="domain" description="Metallo-beta-lactamase" evidence="5">
    <location>
        <begin position="135"/>
        <end position="309"/>
    </location>
</feature>
<evidence type="ECO:0000256" key="4">
    <source>
        <dbReference type="ARBA" id="ARBA00022833"/>
    </source>
</evidence>
<evidence type="ECO:0000256" key="1">
    <source>
        <dbReference type="ARBA" id="ARBA00001947"/>
    </source>
</evidence>
<dbReference type="PROSITE" id="PS00018">
    <property type="entry name" value="EF_HAND_1"/>
    <property type="match status" value="1"/>
</dbReference>
<dbReference type="EMBL" id="QQAV01000003">
    <property type="protein sequence ID" value="RDI26173.1"/>
    <property type="molecule type" value="Genomic_DNA"/>
</dbReference>
<dbReference type="GO" id="GO:0046872">
    <property type="term" value="F:metal ion binding"/>
    <property type="evidence" value="ECO:0007669"/>
    <property type="project" value="UniProtKB-KW"/>
</dbReference>
<dbReference type="InterPro" id="IPR036439">
    <property type="entry name" value="Dockerin_dom_sf"/>
</dbReference>
<keyword evidence="2" id="KW-0479">Metal-binding</keyword>
<organism evidence="6 7">
    <name type="scientific">Pseudacidovorax intermedius</name>
    <dbReference type="NCBI Taxonomy" id="433924"/>
    <lineage>
        <taxon>Bacteria</taxon>
        <taxon>Pseudomonadati</taxon>
        <taxon>Pseudomonadota</taxon>
        <taxon>Betaproteobacteria</taxon>
        <taxon>Burkholderiales</taxon>
        <taxon>Comamonadaceae</taxon>
        <taxon>Pseudacidovorax</taxon>
    </lineage>
</organism>
<name>A0A370FIJ7_9BURK</name>
<dbReference type="PANTHER" id="PTHR46233:SF3">
    <property type="entry name" value="HYDROXYACYLGLUTATHIONE HYDROLASE GLOC"/>
    <property type="match status" value="1"/>
</dbReference>
<dbReference type="AlphaFoldDB" id="A0A370FIJ7"/>
<protein>
    <submittedName>
        <fullName evidence="6">Metallo-beta-lactamase superfamily protein</fullName>
    </submittedName>
</protein>
<dbReference type="GO" id="GO:0000272">
    <property type="term" value="P:polysaccharide catabolic process"/>
    <property type="evidence" value="ECO:0007669"/>
    <property type="project" value="InterPro"/>
</dbReference>
<dbReference type="InterPro" id="IPR036866">
    <property type="entry name" value="RibonucZ/Hydroxyglut_hydro"/>
</dbReference>
<dbReference type="Gene3D" id="3.60.15.10">
    <property type="entry name" value="Ribonuclease Z/Hydroxyacylglutathione hydrolase-like"/>
    <property type="match status" value="1"/>
</dbReference>